<proteinExistence type="predicted"/>
<dbReference type="EMBL" id="JAVREV010000007">
    <property type="protein sequence ID" value="MDT0443938.1"/>
    <property type="molecule type" value="Genomic_DNA"/>
</dbReference>
<sequence length="144" mass="15207">MNRTRTLSATATAAAGALMLLAAGCGGGSGEDDDAPRAWIADTYERAGADDRYRDAADRPTAVASEIEGERRPEDRIDSEGMVFLRYDDDIVAVLPHTSGGSEIDIDDYDSGRSRYSSHVGHRWPASQGRSGGDFRGGGPGSGK</sequence>
<dbReference type="InterPro" id="IPR025341">
    <property type="entry name" value="DUF4247"/>
</dbReference>
<dbReference type="Pfam" id="PF14042">
    <property type="entry name" value="DUF4247"/>
    <property type="match status" value="1"/>
</dbReference>
<dbReference type="PROSITE" id="PS51257">
    <property type="entry name" value="PROKAR_LIPOPROTEIN"/>
    <property type="match status" value="1"/>
</dbReference>
<comment type="caution">
    <text evidence="3">The sequence shown here is derived from an EMBL/GenBank/DDBJ whole genome shotgun (WGS) entry which is preliminary data.</text>
</comment>
<organism evidence="3 4">
    <name type="scientific">Streptomyces johnsoniae</name>
    <dbReference type="NCBI Taxonomy" id="3075532"/>
    <lineage>
        <taxon>Bacteria</taxon>
        <taxon>Bacillati</taxon>
        <taxon>Actinomycetota</taxon>
        <taxon>Actinomycetes</taxon>
        <taxon>Kitasatosporales</taxon>
        <taxon>Streptomycetaceae</taxon>
        <taxon>Streptomyces</taxon>
    </lineage>
</organism>
<feature type="signal peptide" evidence="2">
    <location>
        <begin position="1"/>
        <end position="22"/>
    </location>
</feature>
<feature type="region of interest" description="Disordered" evidence="1">
    <location>
        <begin position="51"/>
        <end position="75"/>
    </location>
</feature>
<feature type="compositionally biased region" description="Gly residues" evidence="1">
    <location>
        <begin position="130"/>
        <end position="144"/>
    </location>
</feature>
<evidence type="ECO:0000313" key="4">
    <source>
        <dbReference type="Proteomes" id="UP001183615"/>
    </source>
</evidence>
<feature type="chain" id="PRO_5047140154" evidence="2">
    <location>
        <begin position="23"/>
        <end position="144"/>
    </location>
</feature>
<accession>A0ABU2S4M2</accession>
<reference evidence="4" key="1">
    <citation type="submission" date="2023-07" db="EMBL/GenBank/DDBJ databases">
        <title>30 novel species of actinomycetes from the DSMZ collection.</title>
        <authorList>
            <person name="Nouioui I."/>
        </authorList>
    </citation>
    <scope>NUCLEOTIDE SEQUENCE [LARGE SCALE GENOMIC DNA]</scope>
    <source>
        <strain evidence="4">DSM 41886</strain>
    </source>
</reference>
<dbReference type="RefSeq" id="WP_311618236.1">
    <property type="nucleotide sequence ID" value="NZ_JAVREV010000007.1"/>
</dbReference>
<evidence type="ECO:0000256" key="1">
    <source>
        <dbReference type="SAM" id="MobiDB-lite"/>
    </source>
</evidence>
<protein>
    <submittedName>
        <fullName evidence="3">DUF4247 domain-containing protein</fullName>
    </submittedName>
</protein>
<evidence type="ECO:0000256" key="2">
    <source>
        <dbReference type="SAM" id="SignalP"/>
    </source>
</evidence>
<name>A0ABU2S4M2_9ACTN</name>
<keyword evidence="4" id="KW-1185">Reference proteome</keyword>
<gene>
    <name evidence="3" type="ORF">RM779_15250</name>
</gene>
<dbReference type="Proteomes" id="UP001183615">
    <property type="component" value="Unassembled WGS sequence"/>
</dbReference>
<evidence type="ECO:0000313" key="3">
    <source>
        <dbReference type="EMBL" id="MDT0443938.1"/>
    </source>
</evidence>
<keyword evidence="2" id="KW-0732">Signal</keyword>
<feature type="region of interest" description="Disordered" evidence="1">
    <location>
        <begin position="97"/>
        <end position="144"/>
    </location>
</feature>